<organism evidence="3 4">
    <name type="scientific">Massilia agrisoli</name>
    <dbReference type="NCBI Taxonomy" id="2892444"/>
    <lineage>
        <taxon>Bacteria</taxon>
        <taxon>Pseudomonadati</taxon>
        <taxon>Pseudomonadota</taxon>
        <taxon>Betaproteobacteria</taxon>
        <taxon>Burkholderiales</taxon>
        <taxon>Oxalobacteraceae</taxon>
        <taxon>Telluria group</taxon>
        <taxon>Massilia</taxon>
    </lineage>
</organism>
<proteinExistence type="predicted"/>
<sequence length="497" mass="52339">MQRRIQTSTPLGVRWKYMLPVALVVVAALGNAWPGLAAAGPPDTAAKFYAVPLSDDPAAFGIDINNKGQVAFTEFVEEPRPVGTTRARFFDGATLHSIGFVGGGQAQTRAVNRHGQVTGFATTPMGHGHAFRWSKETGLIALSPNITSSFGEDINNGGEVAGAIIVNVDQLHAAFWNSRNVLQDLGTLAGTAAMALALNDAGTVVGWSSAPRGPDFRLPFRWTLASGMQSLATYPSENAQASDINADGYIVGSAAFREDGPDRAFLWTPRAGLMDIGGSGPLSRATRINDKGMVIGFLGNGFGFAWTREHGLTEIGSPDFSSSLADDLNKRGQVVGSVGNRAYVWTRARGIVDLNTRVRNAPQGLVLVRALAISDKGSIVATTNTGLVLLTERAISDVRPLAGPLSITGKPRAGNLLSFSASFTDADQHDTHKATWDWGDGSSEAGTVNERNGSGNVSGQHAYRAAGEYTVRLTLTDSGGKSSTVQQVLIVQCGCGR</sequence>
<evidence type="ECO:0000259" key="2">
    <source>
        <dbReference type="PROSITE" id="PS50093"/>
    </source>
</evidence>
<dbReference type="Proteomes" id="UP001198701">
    <property type="component" value="Unassembled WGS sequence"/>
</dbReference>
<dbReference type="SUPFAM" id="SSF49299">
    <property type="entry name" value="PKD domain"/>
    <property type="match status" value="1"/>
</dbReference>
<gene>
    <name evidence="3" type="ORF">LMJ30_07510</name>
</gene>
<dbReference type="RefSeq" id="WP_229431724.1">
    <property type="nucleotide sequence ID" value="NZ_JAJHPV010000012.1"/>
</dbReference>
<dbReference type="EMBL" id="JAJHPV010000012">
    <property type="protein sequence ID" value="MCC6070799.1"/>
    <property type="molecule type" value="Genomic_DNA"/>
</dbReference>
<dbReference type="InterPro" id="IPR000601">
    <property type="entry name" value="PKD_dom"/>
</dbReference>
<dbReference type="Pfam" id="PF18911">
    <property type="entry name" value="PKD_4"/>
    <property type="match status" value="1"/>
</dbReference>
<comment type="caution">
    <text evidence="3">The sequence shown here is derived from an EMBL/GenBank/DDBJ whole genome shotgun (WGS) entry which is preliminary data.</text>
</comment>
<feature type="compositionally biased region" description="Polar residues" evidence="1">
    <location>
        <begin position="444"/>
        <end position="458"/>
    </location>
</feature>
<dbReference type="NCBIfam" id="TIGR02913">
    <property type="entry name" value="HAF_rpt"/>
    <property type="match status" value="1"/>
</dbReference>
<evidence type="ECO:0000256" key="1">
    <source>
        <dbReference type="SAM" id="MobiDB-lite"/>
    </source>
</evidence>
<reference evidence="3 4" key="1">
    <citation type="submission" date="2021-11" db="EMBL/GenBank/DDBJ databases">
        <authorList>
            <person name="Huq M.A."/>
        </authorList>
    </citation>
    <scope>NUCLEOTIDE SEQUENCE [LARGE SCALE GENOMIC DNA]</scope>
    <source>
        <strain evidence="3 4">MAHUQ-52</strain>
    </source>
</reference>
<feature type="region of interest" description="Disordered" evidence="1">
    <location>
        <begin position="434"/>
        <end position="458"/>
    </location>
</feature>
<dbReference type="Gene3D" id="2.60.40.10">
    <property type="entry name" value="Immunoglobulins"/>
    <property type="match status" value="1"/>
</dbReference>
<dbReference type="CDD" id="cd00146">
    <property type="entry name" value="PKD"/>
    <property type="match status" value="1"/>
</dbReference>
<evidence type="ECO:0000313" key="3">
    <source>
        <dbReference type="EMBL" id="MCC6070799.1"/>
    </source>
</evidence>
<dbReference type="InterPro" id="IPR014262">
    <property type="entry name" value="HAF_rpt"/>
</dbReference>
<dbReference type="InterPro" id="IPR013783">
    <property type="entry name" value="Ig-like_fold"/>
</dbReference>
<feature type="domain" description="PKD" evidence="2">
    <location>
        <begin position="420"/>
        <end position="492"/>
    </location>
</feature>
<dbReference type="InterPro" id="IPR035986">
    <property type="entry name" value="PKD_dom_sf"/>
</dbReference>
<name>A0ABS8IQB4_9BURK</name>
<protein>
    <recommendedName>
        <fullName evidence="2">PKD domain-containing protein</fullName>
    </recommendedName>
</protein>
<accession>A0ABS8IQB4</accession>
<evidence type="ECO:0000313" key="4">
    <source>
        <dbReference type="Proteomes" id="UP001198701"/>
    </source>
</evidence>
<dbReference type="PROSITE" id="PS50093">
    <property type="entry name" value="PKD"/>
    <property type="match status" value="1"/>
</dbReference>
<keyword evidence="4" id="KW-1185">Reference proteome</keyword>